<dbReference type="EMBL" id="CM042883">
    <property type="protein sequence ID" value="KAI4374206.1"/>
    <property type="molecule type" value="Genomic_DNA"/>
</dbReference>
<protein>
    <submittedName>
        <fullName evidence="1">Uncharacterized protein</fullName>
    </submittedName>
</protein>
<sequence length="577" mass="63155">MAEGFSSSSSYHVPQQSRRDKLRILPDQLYDPSLLPPPPPPEHSFLFPPSSPCSLAKEDPPPSNLLSFAGDSPHHTYPPSPNPTSGAPDRNPGLFCTARNLGGQPGYPPYGGVDSASGNNARGLSLSLCSRGNSQGGGGGSGNDPGNLTVPLPYPLELNLVRYGSVLGHRDSSRGDVTIGPMGPFTGYSLVLRGSRFLKPAQQLLEEICDAGVGIFAGERGSKSDPFPMEGFGEGFGDAVNHCGVRGEKKTRLKSMLEEVCRRYKQYYQQLQNVVASFACVPGLGNVAPYVNLALKVMSKHFRCLKDAIIDQFQFTVKVVRGVEVPRFETEERPHLGLRGIQNSGFLEHQPVWRSQRGLPERAVMVLRAWLFDHFLHPYPTDSDKLMLAKETGLSRSQVSNWFINARVRLWKPMVEEIHLLETQQKQKTPQTMPEDERNATQTSKNPFPSSSSVLSTSTQRLNDTLAMRTIGGIPANSSSLQIEQTHPLSRVVGKNMAKPKTSSSVTLTLGLQHQNNNVMSASATELVGAVQRRLGLGLEMNDEGHAMGGSYGLQERHFERDTYGGNVRLLRDFAGR</sequence>
<evidence type="ECO:0000313" key="1">
    <source>
        <dbReference type="EMBL" id="KAI4374206.1"/>
    </source>
</evidence>
<proteinExistence type="predicted"/>
<name>A0ACB9R537_9MYRT</name>
<reference evidence="2" key="1">
    <citation type="journal article" date="2023" name="Front. Plant Sci.">
        <title>Chromosomal-level genome assembly of Melastoma candidum provides insights into trichome evolution.</title>
        <authorList>
            <person name="Zhong Y."/>
            <person name="Wu W."/>
            <person name="Sun C."/>
            <person name="Zou P."/>
            <person name="Liu Y."/>
            <person name="Dai S."/>
            <person name="Zhou R."/>
        </authorList>
    </citation>
    <scope>NUCLEOTIDE SEQUENCE [LARGE SCALE GENOMIC DNA]</scope>
</reference>
<organism evidence="1 2">
    <name type="scientific">Melastoma candidum</name>
    <dbReference type="NCBI Taxonomy" id="119954"/>
    <lineage>
        <taxon>Eukaryota</taxon>
        <taxon>Viridiplantae</taxon>
        <taxon>Streptophyta</taxon>
        <taxon>Embryophyta</taxon>
        <taxon>Tracheophyta</taxon>
        <taxon>Spermatophyta</taxon>
        <taxon>Magnoliopsida</taxon>
        <taxon>eudicotyledons</taxon>
        <taxon>Gunneridae</taxon>
        <taxon>Pentapetalae</taxon>
        <taxon>rosids</taxon>
        <taxon>malvids</taxon>
        <taxon>Myrtales</taxon>
        <taxon>Melastomataceae</taxon>
        <taxon>Melastomatoideae</taxon>
        <taxon>Melastomateae</taxon>
        <taxon>Melastoma</taxon>
    </lineage>
</organism>
<accession>A0ACB9R537</accession>
<evidence type="ECO:0000313" key="2">
    <source>
        <dbReference type="Proteomes" id="UP001057402"/>
    </source>
</evidence>
<comment type="caution">
    <text evidence="1">The sequence shown here is derived from an EMBL/GenBank/DDBJ whole genome shotgun (WGS) entry which is preliminary data.</text>
</comment>
<gene>
    <name evidence="1" type="ORF">MLD38_012223</name>
</gene>
<keyword evidence="2" id="KW-1185">Reference proteome</keyword>
<dbReference type="Proteomes" id="UP001057402">
    <property type="component" value="Chromosome 4"/>
</dbReference>